<dbReference type="Gene3D" id="2.130.10.130">
    <property type="entry name" value="Integrin alpha, N-terminal"/>
    <property type="match status" value="1"/>
</dbReference>
<dbReference type="STRING" id="113562.SAMN04489716_0958"/>
<sequence>MVTVAAAVLAPAAPVAAAPPVALAAPAKIAPCGPDEVTAADTAIADQVRPSMNGPRLGRAINGRGIACARAIVATVQDRGLGHRAAVIALTTAIAESTLNNHTVAYDHDSLGLFQQRPSQGWGRPDQLIDPVFATNAFLSSMLRKYPGDRWMSGDIGAICQRVQGSAFPLAYAPEAHDALLIVSRLWGTKTKEPAAAPSAAVPSGPFQKALVVSGAELGPLGERHELALTDWNGDGKPDLTVVKGSGTVTGKTEVRILDGASGFANLLLDSATALGPTDATHAYAFTDWNGDKKPDLVVVQRSGATADGLTRVSVLDGASSFRRFLIPAGSVPAVTGDRHQFAVADWNGDGRPDLVITQTSGTASKKMEIQVLDGAAGFQRHLTPTLVTSEPESTDRQVIVTDFDADKRPDLAAIQKATAADGKTRLNVLDGASNLQDVLLSADTAPGASAHLDVLVTAWNGDRKLDLMMVQKTGTPSGRAELVVLGG</sequence>
<proteinExistence type="predicted"/>
<reference evidence="3 4" key="1">
    <citation type="submission" date="2016-10" db="EMBL/GenBank/DDBJ databases">
        <authorList>
            <person name="de Groot N.N."/>
        </authorList>
    </citation>
    <scope>NUCLEOTIDE SEQUENCE [LARGE SCALE GENOMIC DNA]</scope>
    <source>
        <strain evidence="3 4">DSM 43941</strain>
    </source>
</reference>
<name>A0A1H1SV45_9ACTN</name>
<keyword evidence="1 2" id="KW-0732">Signal</keyword>
<dbReference type="RefSeq" id="WP_231954164.1">
    <property type="nucleotide sequence ID" value="NZ_BOMJ01000009.1"/>
</dbReference>
<dbReference type="PANTHER" id="PTHR46580:SF2">
    <property type="entry name" value="MAM DOMAIN-CONTAINING PROTEIN"/>
    <property type="match status" value="1"/>
</dbReference>
<dbReference type="AlphaFoldDB" id="A0A1H1SV45"/>
<protein>
    <submittedName>
        <fullName evidence="3">Repeat domain-containing protein</fullName>
    </submittedName>
</protein>
<dbReference type="Proteomes" id="UP000198688">
    <property type="component" value="Chromosome I"/>
</dbReference>
<gene>
    <name evidence="3" type="ORF">SAMN04489716_0958</name>
</gene>
<dbReference type="InterPro" id="IPR028994">
    <property type="entry name" value="Integrin_alpha_N"/>
</dbReference>
<keyword evidence="4" id="KW-1185">Reference proteome</keyword>
<organism evidence="3 4">
    <name type="scientific">Actinoplanes derwentensis</name>
    <dbReference type="NCBI Taxonomy" id="113562"/>
    <lineage>
        <taxon>Bacteria</taxon>
        <taxon>Bacillati</taxon>
        <taxon>Actinomycetota</taxon>
        <taxon>Actinomycetes</taxon>
        <taxon>Micromonosporales</taxon>
        <taxon>Micromonosporaceae</taxon>
        <taxon>Actinoplanes</taxon>
    </lineage>
</organism>
<evidence type="ECO:0000313" key="4">
    <source>
        <dbReference type="Proteomes" id="UP000198688"/>
    </source>
</evidence>
<feature type="signal peptide" evidence="2">
    <location>
        <begin position="1"/>
        <end position="24"/>
    </location>
</feature>
<dbReference type="Pfam" id="PF13517">
    <property type="entry name" value="FG-GAP_3"/>
    <property type="match status" value="1"/>
</dbReference>
<evidence type="ECO:0000256" key="2">
    <source>
        <dbReference type="SAM" id="SignalP"/>
    </source>
</evidence>
<dbReference type="EMBL" id="LT629758">
    <property type="protein sequence ID" value="SDS51738.1"/>
    <property type="molecule type" value="Genomic_DNA"/>
</dbReference>
<dbReference type="SUPFAM" id="SSF69318">
    <property type="entry name" value="Integrin alpha N-terminal domain"/>
    <property type="match status" value="1"/>
</dbReference>
<accession>A0A1H1SV45</accession>
<dbReference type="InterPro" id="IPR013517">
    <property type="entry name" value="FG-GAP"/>
</dbReference>
<feature type="chain" id="PRO_5009260470" evidence="2">
    <location>
        <begin position="25"/>
        <end position="488"/>
    </location>
</feature>
<dbReference type="PANTHER" id="PTHR46580">
    <property type="entry name" value="SENSOR KINASE-RELATED"/>
    <property type="match status" value="1"/>
</dbReference>
<evidence type="ECO:0000256" key="1">
    <source>
        <dbReference type="ARBA" id="ARBA00022729"/>
    </source>
</evidence>
<evidence type="ECO:0000313" key="3">
    <source>
        <dbReference type="EMBL" id="SDS51738.1"/>
    </source>
</evidence>